<dbReference type="SUPFAM" id="SSF53448">
    <property type="entry name" value="Nucleotide-diphospho-sugar transferases"/>
    <property type="match status" value="1"/>
</dbReference>
<dbReference type="GO" id="GO:0016757">
    <property type="term" value="F:glycosyltransferase activity"/>
    <property type="evidence" value="ECO:0007669"/>
    <property type="project" value="UniProtKB-KW"/>
</dbReference>
<evidence type="ECO:0000256" key="4">
    <source>
        <dbReference type="ARBA" id="ARBA00022679"/>
    </source>
</evidence>
<keyword evidence="3" id="KW-0328">Glycosyltransferase</keyword>
<dbReference type="Proteomes" id="UP000271374">
    <property type="component" value="Unassembled WGS sequence"/>
</dbReference>
<dbReference type="OrthoDB" id="9771846at2"/>
<dbReference type="InterPro" id="IPR001173">
    <property type="entry name" value="Glyco_trans_2-like"/>
</dbReference>
<comment type="pathway">
    <text evidence="1">Cell wall biogenesis; cell wall polysaccharide biosynthesis.</text>
</comment>
<name>A0A431WLB2_9BACI</name>
<comment type="caution">
    <text evidence="6">The sequence shown here is derived from an EMBL/GenBank/DDBJ whole genome shotgun (WGS) entry which is preliminary data.</text>
</comment>
<evidence type="ECO:0000313" key="6">
    <source>
        <dbReference type="EMBL" id="RTR36408.1"/>
    </source>
</evidence>
<evidence type="ECO:0000256" key="3">
    <source>
        <dbReference type="ARBA" id="ARBA00022676"/>
    </source>
</evidence>
<proteinExistence type="inferred from homology"/>
<dbReference type="RefSeq" id="WP_126405725.1">
    <property type="nucleotide sequence ID" value="NZ_RXNT01000001.1"/>
</dbReference>
<keyword evidence="4 6" id="KW-0808">Transferase</keyword>
<accession>A0A431WLB2</accession>
<evidence type="ECO:0000259" key="5">
    <source>
        <dbReference type="Pfam" id="PF00535"/>
    </source>
</evidence>
<feature type="domain" description="Glycosyltransferase 2-like" evidence="5">
    <location>
        <begin position="10"/>
        <end position="192"/>
    </location>
</feature>
<evidence type="ECO:0000313" key="7">
    <source>
        <dbReference type="Proteomes" id="UP000271374"/>
    </source>
</evidence>
<dbReference type="AlphaFoldDB" id="A0A431WLB2"/>
<organism evidence="6 7">
    <name type="scientific">Bacillus yapensis</name>
    <dbReference type="NCBI Taxonomy" id="2492960"/>
    <lineage>
        <taxon>Bacteria</taxon>
        <taxon>Bacillati</taxon>
        <taxon>Bacillota</taxon>
        <taxon>Bacilli</taxon>
        <taxon>Bacillales</taxon>
        <taxon>Bacillaceae</taxon>
        <taxon>Bacillus</taxon>
    </lineage>
</organism>
<dbReference type="Pfam" id="PF00535">
    <property type="entry name" value="Glycos_transf_2"/>
    <property type="match status" value="1"/>
</dbReference>
<reference evidence="6 7" key="1">
    <citation type="submission" date="2018-12" db="EMBL/GenBank/DDBJ databases">
        <title>Bacillus yapensis draft genome sequence.</title>
        <authorList>
            <person name="Yu L."/>
            <person name="Xu X."/>
            <person name="Tang X."/>
        </authorList>
    </citation>
    <scope>NUCLEOTIDE SEQUENCE [LARGE SCALE GENOMIC DNA]</scope>
    <source>
        <strain evidence="6 7">XXST-01</strain>
    </source>
</reference>
<dbReference type="EMBL" id="RXNT01000001">
    <property type="protein sequence ID" value="RTR36408.1"/>
    <property type="molecule type" value="Genomic_DNA"/>
</dbReference>
<comment type="similarity">
    <text evidence="2">Belongs to the glycosyltransferase 2 family.</text>
</comment>
<dbReference type="PANTHER" id="PTHR43179">
    <property type="entry name" value="RHAMNOSYLTRANSFERASE WBBL"/>
    <property type="match status" value="1"/>
</dbReference>
<evidence type="ECO:0000256" key="2">
    <source>
        <dbReference type="ARBA" id="ARBA00006739"/>
    </source>
</evidence>
<dbReference type="PANTHER" id="PTHR43179:SF12">
    <property type="entry name" value="GALACTOFURANOSYLTRANSFERASE GLFT2"/>
    <property type="match status" value="1"/>
</dbReference>
<dbReference type="InterPro" id="IPR029044">
    <property type="entry name" value="Nucleotide-diphossugar_trans"/>
</dbReference>
<keyword evidence="7" id="KW-1185">Reference proteome</keyword>
<protein>
    <submittedName>
        <fullName evidence="6">Glycosyltransferase family 2 protein</fullName>
    </submittedName>
</protein>
<dbReference type="Gene3D" id="3.90.550.10">
    <property type="entry name" value="Spore Coat Polysaccharide Biosynthesis Protein SpsA, Chain A"/>
    <property type="match status" value="1"/>
</dbReference>
<evidence type="ECO:0000256" key="1">
    <source>
        <dbReference type="ARBA" id="ARBA00004776"/>
    </source>
</evidence>
<sequence length="261" mass="31064">MTKSKVAISIVTYNSRHIFDVLENLKKEFGNDKSFRILIFDNNSSEEYKQDLKKYRDFAEITFHNENKGFGFGHNSNLMKSPDDYFLVFNPDIILEREPFRKMLKLMEDDTSISLLVPKVLNSDGTTQHLIRNRVTVFDYALRFIPFKLVKKIFDKRLSSYECRDLPDDKTVNVLIGSGCFMLLRGKAFQEVGGFDERYFMYFEDYDLCLKFSLQKKRVVYTPFSNVIHYYERGAHKSFKLFKIFIISMIKFFNKWGWKFI</sequence>
<gene>
    <name evidence="6" type="ORF">EKG37_02305</name>
</gene>
<dbReference type="CDD" id="cd04186">
    <property type="entry name" value="GT_2_like_c"/>
    <property type="match status" value="1"/>
</dbReference>